<keyword evidence="3" id="KW-0808">Transferase</keyword>
<dbReference type="SMART" id="SM00220">
    <property type="entry name" value="S_TKc"/>
    <property type="match status" value="1"/>
</dbReference>
<keyword evidence="4 7" id="KW-0547">Nucleotide-binding</keyword>
<dbReference type="GO" id="GO:0005524">
    <property type="term" value="F:ATP binding"/>
    <property type="evidence" value="ECO:0007669"/>
    <property type="project" value="UniProtKB-UniRule"/>
</dbReference>
<keyword evidence="8" id="KW-0732">Signal</keyword>
<comment type="caution">
    <text evidence="10">The sequence shown here is derived from an EMBL/GenBank/DDBJ whole genome shotgun (WGS) entry which is preliminary data.</text>
</comment>
<dbReference type="Pfam" id="PF00069">
    <property type="entry name" value="Pkinase"/>
    <property type="match status" value="1"/>
</dbReference>
<dbReference type="SUPFAM" id="SSF56112">
    <property type="entry name" value="Protein kinase-like (PK-like)"/>
    <property type="match status" value="1"/>
</dbReference>
<dbReference type="Pfam" id="PF00201">
    <property type="entry name" value="UDPGT"/>
    <property type="match status" value="1"/>
</dbReference>
<dbReference type="Gene3D" id="3.40.50.2000">
    <property type="entry name" value="Glycogen Phosphorylase B"/>
    <property type="match status" value="2"/>
</dbReference>
<dbReference type="PROSITE" id="PS50011">
    <property type="entry name" value="PROTEIN_KINASE_DOM"/>
    <property type="match status" value="1"/>
</dbReference>
<dbReference type="AlphaFoldDB" id="A0AAW1RWZ2"/>
<evidence type="ECO:0000259" key="9">
    <source>
        <dbReference type="PROSITE" id="PS50011"/>
    </source>
</evidence>
<sequence>MRRSADRQQACLWRIPLATVAALALLLLRPVAGGRVLAIPLPGAESHLYVMSTIINELADRGHEIMLAIPESDLPVLTRVNTTRLRVLTYDSAYSKQDMKEMVRGAGDALAMGFLGSLESFLTYLQALMHFCERFARDEAATAAMLEFAPDLVVGDVVYACAMGQSELLGRAQGRSPPRLPRVLISALPLLDPLVPGRMESMPNRLAFVPQFGTSLSNSMDLAGRVRNALVYLGSLAVEQARVLPMYARLCATFDVACFNRTLLHSSTMFLYNSDFALEWPRPLPPNVQLVGALLPRPARPLPPHFQAMLEGAHGGVVFASLGTLCTFGLEGFRRIAAALGALPQCVIWKLAPGDLPDNTTLAALRLAPNVQVVEWAPQQDLLGDPRVCAFVTHGGLNSVYEAAYHGVPLVGIPMYGDQPDNVAKAVHRGFGLLVPAKHLQAETLRAAVMRVATEPAFREAAKLVGMRLRAHPVPPVHRAADWVELALATGGAPYLKSNEHTLSWPAAHLLDVAALLAAAGPLTMARSSAELSAALRNTRVNQIVLDPTGQNVGGGTISLEAQHWRTPVLLQQRQVVIRSVANNVTTLDLGQQPWLLVVGNGSALELRDLAGNALGAADQVLIKGAQNRTTASERGLTVIRDAGVYQADAAVSRFVIANGAPTPVPPPAGTLEINSEGSTAVCVPDGGTQGAVAATLSAPAPPIDIPSGPSRASVIGLAAGLATAGAVLLAAVAVAAVCFARRARELPSGSGKRALLEAPSPMQMLRGSAEEAKEGSDATTVTENGWGHDPKKLPCALGQLQRCGMTKGPLDGLTVDMRLVENDDGTLRKLGEGAFGQVFLGRWHGALVAVKVLHSGWGQTAEENLRTEAKLLCSLRFPNVLTFLTAYVNCYPMMIVTEYCAGGDLGRALRLDQGNPRRFAWSARGGAICLGIARGLSYLHSQGVLHADIKPANIFLDKSQTVAKIADYGLSKCLCKSVAAHTFRGTVSYMCPQMLSGGLVSYYCDVFSFGVVLQEVTTGEVAEGRRAMRQPRAPEDCPQGVVDLWRECVDPDPANRPTAAVIVSRLEPFVAHKLHGKAQSA</sequence>
<dbReference type="SUPFAM" id="SSF53756">
    <property type="entry name" value="UDP-Glycosyltransferase/glycogen phosphorylase"/>
    <property type="match status" value="1"/>
</dbReference>
<dbReference type="InterPro" id="IPR002213">
    <property type="entry name" value="UDP_glucos_trans"/>
</dbReference>
<dbReference type="PANTHER" id="PTHR48043:SF145">
    <property type="entry name" value="FI06409P-RELATED"/>
    <property type="match status" value="1"/>
</dbReference>
<proteinExistence type="inferred from homology"/>
<evidence type="ECO:0000313" key="10">
    <source>
        <dbReference type="EMBL" id="KAK9838454.1"/>
    </source>
</evidence>
<evidence type="ECO:0000256" key="7">
    <source>
        <dbReference type="PROSITE-ProRule" id="PRU10141"/>
    </source>
</evidence>
<dbReference type="PANTHER" id="PTHR48043">
    <property type="entry name" value="EG:EG0003.4 PROTEIN-RELATED"/>
    <property type="match status" value="1"/>
</dbReference>
<dbReference type="PROSITE" id="PS00108">
    <property type="entry name" value="PROTEIN_KINASE_ST"/>
    <property type="match status" value="1"/>
</dbReference>
<keyword evidence="2" id="KW-0328">Glycosyltransferase</keyword>
<dbReference type="FunFam" id="3.40.50.2000:FF:000021">
    <property type="entry name" value="UDP-glucuronosyltransferase"/>
    <property type="match status" value="1"/>
</dbReference>
<evidence type="ECO:0000256" key="4">
    <source>
        <dbReference type="ARBA" id="ARBA00022741"/>
    </source>
</evidence>
<evidence type="ECO:0000256" key="5">
    <source>
        <dbReference type="ARBA" id="ARBA00022777"/>
    </source>
</evidence>
<protein>
    <recommendedName>
        <fullName evidence="9">Protein kinase domain-containing protein</fullName>
    </recommendedName>
</protein>
<dbReference type="GO" id="GO:0004672">
    <property type="term" value="F:protein kinase activity"/>
    <property type="evidence" value="ECO:0007669"/>
    <property type="project" value="InterPro"/>
</dbReference>
<dbReference type="InterPro" id="IPR011009">
    <property type="entry name" value="Kinase-like_dom_sf"/>
</dbReference>
<feature type="domain" description="Protein kinase" evidence="9">
    <location>
        <begin position="825"/>
        <end position="1071"/>
    </location>
</feature>
<evidence type="ECO:0000256" key="2">
    <source>
        <dbReference type="ARBA" id="ARBA00022676"/>
    </source>
</evidence>
<keyword evidence="5" id="KW-0418">Kinase</keyword>
<dbReference type="Proteomes" id="UP001445335">
    <property type="component" value="Unassembled WGS sequence"/>
</dbReference>
<dbReference type="CDD" id="cd03784">
    <property type="entry name" value="GT1_Gtf-like"/>
    <property type="match status" value="1"/>
</dbReference>
<dbReference type="Gene3D" id="1.10.510.10">
    <property type="entry name" value="Transferase(Phosphotransferase) domain 1"/>
    <property type="match status" value="1"/>
</dbReference>
<feature type="signal peptide" evidence="8">
    <location>
        <begin position="1"/>
        <end position="33"/>
    </location>
</feature>
<evidence type="ECO:0000256" key="8">
    <source>
        <dbReference type="SAM" id="SignalP"/>
    </source>
</evidence>
<dbReference type="InterPro" id="IPR050271">
    <property type="entry name" value="UDP-glycosyltransferase"/>
</dbReference>
<dbReference type="InterPro" id="IPR008271">
    <property type="entry name" value="Ser/Thr_kinase_AS"/>
</dbReference>
<dbReference type="PROSITE" id="PS00375">
    <property type="entry name" value="UDPGT"/>
    <property type="match status" value="1"/>
</dbReference>
<feature type="chain" id="PRO_5043587279" description="Protein kinase domain-containing protein" evidence="8">
    <location>
        <begin position="34"/>
        <end position="1082"/>
    </location>
</feature>
<keyword evidence="11" id="KW-1185">Reference proteome</keyword>
<reference evidence="10 11" key="1">
    <citation type="journal article" date="2024" name="Nat. Commun.">
        <title>Phylogenomics reveals the evolutionary origins of lichenization in chlorophyte algae.</title>
        <authorList>
            <person name="Puginier C."/>
            <person name="Libourel C."/>
            <person name="Otte J."/>
            <person name="Skaloud P."/>
            <person name="Haon M."/>
            <person name="Grisel S."/>
            <person name="Petersen M."/>
            <person name="Berrin J.G."/>
            <person name="Delaux P.M."/>
            <person name="Dal Grande F."/>
            <person name="Keller J."/>
        </authorList>
    </citation>
    <scope>NUCLEOTIDE SEQUENCE [LARGE SCALE GENOMIC DNA]</scope>
    <source>
        <strain evidence="10 11">SAG 245.80</strain>
    </source>
</reference>
<dbReference type="EMBL" id="JALJOU010000018">
    <property type="protein sequence ID" value="KAK9838454.1"/>
    <property type="molecule type" value="Genomic_DNA"/>
</dbReference>
<comment type="similarity">
    <text evidence="1">Belongs to the UDP-glycosyltransferase family.</text>
</comment>
<organism evidence="10 11">
    <name type="scientific">Elliptochloris bilobata</name>
    <dbReference type="NCBI Taxonomy" id="381761"/>
    <lineage>
        <taxon>Eukaryota</taxon>
        <taxon>Viridiplantae</taxon>
        <taxon>Chlorophyta</taxon>
        <taxon>core chlorophytes</taxon>
        <taxon>Trebouxiophyceae</taxon>
        <taxon>Trebouxiophyceae incertae sedis</taxon>
        <taxon>Elliptochloris clade</taxon>
        <taxon>Elliptochloris</taxon>
    </lineage>
</organism>
<evidence type="ECO:0000256" key="3">
    <source>
        <dbReference type="ARBA" id="ARBA00022679"/>
    </source>
</evidence>
<keyword evidence="6 7" id="KW-0067">ATP-binding</keyword>
<dbReference type="GO" id="GO:0008194">
    <property type="term" value="F:UDP-glycosyltransferase activity"/>
    <property type="evidence" value="ECO:0007669"/>
    <property type="project" value="InterPro"/>
</dbReference>
<dbReference type="PROSITE" id="PS00107">
    <property type="entry name" value="PROTEIN_KINASE_ATP"/>
    <property type="match status" value="1"/>
</dbReference>
<accession>A0AAW1RWZ2</accession>
<feature type="binding site" evidence="7">
    <location>
        <position position="852"/>
    </location>
    <ligand>
        <name>ATP</name>
        <dbReference type="ChEBI" id="CHEBI:30616"/>
    </ligand>
</feature>
<dbReference type="InterPro" id="IPR035595">
    <property type="entry name" value="UDP_glycos_trans_CS"/>
</dbReference>
<evidence type="ECO:0000313" key="11">
    <source>
        <dbReference type="Proteomes" id="UP001445335"/>
    </source>
</evidence>
<name>A0AAW1RWZ2_9CHLO</name>
<gene>
    <name evidence="10" type="ORF">WJX81_000210</name>
</gene>
<dbReference type="InterPro" id="IPR017441">
    <property type="entry name" value="Protein_kinase_ATP_BS"/>
</dbReference>
<evidence type="ECO:0000256" key="6">
    <source>
        <dbReference type="ARBA" id="ARBA00022840"/>
    </source>
</evidence>
<dbReference type="InterPro" id="IPR000719">
    <property type="entry name" value="Prot_kinase_dom"/>
</dbReference>
<evidence type="ECO:0000256" key="1">
    <source>
        <dbReference type="ARBA" id="ARBA00009995"/>
    </source>
</evidence>